<name>A0ABZ1CUT4_9TREE</name>
<proteinExistence type="predicted"/>
<protein>
    <submittedName>
        <fullName evidence="2">Uncharacterized protein</fullName>
    </submittedName>
</protein>
<dbReference type="GeneID" id="87954552"/>
<dbReference type="EMBL" id="CP141883">
    <property type="protein sequence ID" value="WRT65478.1"/>
    <property type="molecule type" value="Genomic_DNA"/>
</dbReference>
<sequence>MPQPPLDLNKYTSTPLPHLREQYPPGTGGTGPRAEFSGDLKGVQTIDNFDDQVTKYIKTLPSEPITPHPHYKYPKIIAALNTVPNPLKAPTDLQKALSSLPLLATSTILTALDSDPEDFKFVTDAQALDRAGYESDGGVDGSGETKPLKPDYKTKPWTFKFNKSPLGSGEFLLTKGGSDEVKLVVRTINSSAFTAADWKEYIVNGPYKYNTKSKASWYWSRAYNATKRLNCQYYVLTDWQRWTFGYFNKDKTHGWTSPILEYDSETPSVLQALLFWSRTAIGSENTTSPTEKDVSSLPELFPANPARRISSSGGNNPHHHDRDQSKPRKANESDIEESDAEDAA</sequence>
<organism evidence="2 3">
    <name type="scientific">Kwoniella shivajii</name>
    <dbReference type="NCBI Taxonomy" id="564305"/>
    <lineage>
        <taxon>Eukaryota</taxon>
        <taxon>Fungi</taxon>
        <taxon>Dikarya</taxon>
        <taxon>Basidiomycota</taxon>
        <taxon>Agaricomycotina</taxon>
        <taxon>Tremellomycetes</taxon>
        <taxon>Tremellales</taxon>
        <taxon>Cryptococcaceae</taxon>
        <taxon>Kwoniella</taxon>
    </lineage>
</organism>
<feature type="compositionally biased region" description="Basic and acidic residues" evidence="1">
    <location>
        <begin position="318"/>
        <end position="332"/>
    </location>
</feature>
<feature type="region of interest" description="Disordered" evidence="1">
    <location>
        <begin position="285"/>
        <end position="344"/>
    </location>
</feature>
<evidence type="ECO:0000313" key="3">
    <source>
        <dbReference type="Proteomes" id="UP001329825"/>
    </source>
</evidence>
<reference evidence="2 3" key="1">
    <citation type="submission" date="2024-01" db="EMBL/GenBank/DDBJ databases">
        <title>Comparative genomics of Cryptococcus and Kwoniella reveals pathogenesis evolution and contrasting modes of karyotype evolution via chromosome fusion or intercentromeric recombination.</title>
        <authorList>
            <person name="Coelho M.A."/>
            <person name="David-Palma M."/>
            <person name="Shea T."/>
            <person name="Bowers K."/>
            <person name="McGinley-Smith S."/>
            <person name="Mohammad A.W."/>
            <person name="Gnirke A."/>
            <person name="Yurkov A.M."/>
            <person name="Nowrousian M."/>
            <person name="Sun S."/>
            <person name="Cuomo C.A."/>
            <person name="Heitman J."/>
        </authorList>
    </citation>
    <scope>NUCLEOTIDE SEQUENCE [LARGE SCALE GENOMIC DNA]</scope>
    <source>
        <strain evidence="2">CBS 11374</strain>
    </source>
</reference>
<accession>A0ABZ1CUT4</accession>
<evidence type="ECO:0000313" key="2">
    <source>
        <dbReference type="EMBL" id="WRT65478.1"/>
    </source>
</evidence>
<feature type="region of interest" description="Disordered" evidence="1">
    <location>
        <begin position="1"/>
        <end position="35"/>
    </location>
</feature>
<evidence type="ECO:0000256" key="1">
    <source>
        <dbReference type="SAM" id="MobiDB-lite"/>
    </source>
</evidence>
<feature type="compositionally biased region" description="Acidic residues" evidence="1">
    <location>
        <begin position="333"/>
        <end position="344"/>
    </location>
</feature>
<dbReference type="Proteomes" id="UP001329825">
    <property type="component" value="Chromosome 3"/>
</dbReference>
<gene>
    <name evidence="2" type="ORF">IL334_002421</name>
</gene>
<keyword evidence="3" id="KW-1185">Reference proteome</keyword>
<dbReference type="RefSeq" id="XP_062790218.1">
    <property type="nucleotide sequence ID" value="XM_062934167.1"/>
</dbReference>